<reference evidence="5" key="1">
    <citation type="journal article" date="2019" name="Int. J. Syst. Evol. Microbiol.">
        <title>The Global Catalogue of Microorganisms (GCM) 10K type strain sequencing project: providing services to taxonomists for standard genome sequencing and annotation.</title>
        <authorList>
            <consortium name="The Broad Institute Genomics Platform"/>
            <consortium name="The Broad Institute Genome Sequencing Center for Infectious Disease"/>
            <person name="Wu L."/>
            <person name="Ma J."/>
        </authorList>
    </citation>
    <scope>NUCLEOTIDE SEQUENCE [LARGE SCALE GENOMIC DNA]</scope>
    <source>
        <strain evidence="5">TBRC 1276</strain>
    </source>
</reference>
<comment type="caution">
    <text evidence="4">The sequence shown here is derived from an EMBL/GenBank/DDBJ whole genome shotgun (WGS) entry which is preliminary data.</text>
</comment>
<dbReference type="SUPFAM" id="SSF51735">
    <property type="entry name" value="NAD(P)-binding Rossmann-fold domains"/>
    <property type="match status" value="1"/>
</dbReference>
<evidence type="ECO:0000259" key="3">
    <source>
        <dbReference type="Pfam" id="PF05368"/>
    </source>
</evidence>
<organism evidence="4 5">
    <name type="scientific">Nonomuraea purpurea</name>
    <dbReference type="NCBI Taxonomy" id="1849276"/>
    <lineage>
        <taxon>Bacteria</taxon>
        <taxon>Bacillati</taxon>
        <taxon>Actinomycetota</taxon>
        <taxon>Actinomycetes</taxon>
        <taxon>Streptosporangiales</taxon>
        <taxon>Streptosporangiaceae</taxon>
        <taxon>Nonomuraea</taxon>
    </lineage>
</organism>
<dbReference type="Gene3D" id="3.40.50.720">
    <property type="entry name" value="NAD(P)-binding Rossmann-like Domain"/>
    <property type="match status" value="1"/>
</dbReference>
<feature type="domain" description="NmrA-like" evidence="3">
    <location>
        <begin position="5"/>
        <end position="262"/>
    </location>
</feature>
<sequence>MTAEGTIFVIGATGRQGGAVARELLRRGRPVRALTRTPDSPAAKDLAAQGAAVVHGDLEDPASLRDAMAGAHGVFSVQTFLTDAGLDGEVRQGRVVAEAAKELNVAHVVYTSVDGAERDSGVPHFESKWTIERHLQALKVPTTVLRPVFFMENFVYQPPQSIDGVLTVRLALPARRPLQMIATADIGAVAADAFDRPEEYIGQAVALAGDELTGPEIAAAFEEATTIPASYEEQPLAEIRGFSEDLTLMFEWFDSSGYQADIAELRERHPGLRTLRDWLRETAWQPATGN</sequence>
<protein>
    <submittedName>
        <fullName evidence="4">NmrA/HSCARG family protein</fullName>
    </submittedName>
</protein>
<keyword evidence="5" id="KW-1185">Reference proteome</keyword>
<dbReference type="CDD" id="cd05251">
    <property type="entry name" value="NmrA_like_SDR_a"/>
    <property type="match status" value="1"/>
</dbReference>
<evidence type="ECO:0000256" key="2">
    <source>
        <dbReference type="ARBA" id="ARBA00022857"/>
    </source>
</evidence>
<comment type="similarity">
    <text evidence="1">Belongs to the NmrA-type oxidoreductase family.</text>
</comment>
<dbReference type="InterPro" id="IPR051164">
    <property type="entry name" value="NmrA-like_oxidored"/>
</dbReference>
<dbReference type="InterPro" id="IPR008030">
    <property type="entry name" value="NmrA-like"/>
</dbReference>
<evidence type="ECO:0000256" key="1">
    <source>
        <dbReference type="ARBA" id="ARBA00006328"/>
    </source>
</evidence>
<proteinExistence type="inferred from homology"/>
<dbReference type="PANTHER" id="PTHR42748">
    <property type="entry name" value="NITROGEN METABOLITE REPRESSION PROTEIN NMRA FAMILY MEMBER"/>
    <property type="match status" value="1"/>
</dbReference>
<dbReference type="EMBL" id="JBHSBI010000006">
    <property type="protein sequence ID" value="MFC4008423.1"/>
    <property type="molecule type" value="Genomic_DNA"/>
</dbReference>
<accession>A0ABV8G6Y7</accession>
<evidence type="ECO:0000313" key="5">
    <source>
        <dbReference type="Proteomes" id="UP001595851"/>
    </source>
</evidence>
<dbReference type="RefSeq" id="WP_379528489.1">
    <property type="nucleotide sequence ID" value="NZ_JBHSBI010000006.1"/>
</dbReference>
<evidence type="ECO:0000313" key="4">
    <source>
        <dbReference type="EMBL" id="MFC4008423.1"/>
    </source>
</evidence>
<dbReference type="Proteomes" id="UP001595851">
    <property type="component" value="Unassembled WGS sequence"/>
</dbReference>
<name>A0ABV8G6Y7_9ACTN</name>
<dbReference type="Pfam" id="PF05368">
    <property type="entry name" value="NmrA"/>
    <property type="match status" value="1"/>
</dbReference>
<dbReference type="Gene3D" id="3.90.25.10">
    <property type="entry name" value="UDP-galactose 4-epimerase, domain 1"/>
    <property type="match status" value="1"/>
</dbReference>
<dbReference type="PANTHER" id="PTHR42748:SF7">
    <property type="entry name" value="NMRA LIKE REDOX SENSOR 1-RELATED"/>
    <property type="match status" value="1"/>
</dbReference>
<keyword evidence="2" id="KW-0521">NADP</keyword>
<gene>
    <name evidence="4" type="ORF">ACFOY2_14420</name>
</gene>
<dbReference type="InterPro" id="IPR036291">
    <property type="entry name" value="NAD(P)-bd_dom_sf"/>
</dbReference>